<proteinExistence type="predicted"/>
<reference evidence="3" key="2">
    <citation type="submission" date="2021-04" db="EMBL/GenBank/DDBJ databases">
        <authorList>
            <person name="Gilroy R."/>
        </authorList>
    </citation>
    <scope>NUCLEOTIDE SEQUENCE</scope>
    <source>
        <strain evidence="3">USASDec5-558</strain>
    </source>
</reference>
<dbReference type="Gene3D" id="3.40.930.10">
    <property type="entry name" value="Mannitol-specific EII, Chain A"/>
    <property type="match status" value="1"/>
</dbReference>
<feature type="region of interest" description="Disordered" evidence="1">
    <location>
        <begin position="190"/>
        <end position="219"/>
    </location>
</feature>
<name>A0A9D1WEW4_9GAMM</name>
<keyword evidence="3" id="KW-0762">Sugar transport</keyword>
<feature type="region of interest" description="Disordered" evidence="1">
    <location>
        <begin position="606"/>
        <end position="696"/>
    </location>
</feature>
<sequence>MSQFKILPTTYILSPLTCFSKKRLFEELSNLASAVTGIKSATFLRALNEREWAGTTVCAKGVGLPHAVIPKLEQSIAVLAILQAEVPYNTVDSDYSGVDVALAFFISPKEKYETIENKLRLVSQELENTDLVNSLRRVWQENDKMMLILSKLDYELSLQIKPDEKPEAEESQSAANALIQFFTDTIINTISGDRDEDGENKQKSSKQQDANAIKASAQVDAQHVSQEDMALAKAIAATNPVFNADAQAKDGVMGELQNAAAASLAGDGASSHTKDKQDLIGAQQIAHIEKKELNEAKAEALGMGFSNLIAAVPAAPESPSLISSIMQALSDTFNDAVQGEDRQEQEKRKAIERIRAASTYVEAQRKVQEEDTSSAQDVVGVPQDYRPKSKKPAIAGSHDLLEHFRSPSATTNIKSFISDTFGRSLRGKEAQKAQDVFPAEAFIRVDEVPLEPPAPVSQVKPQELVDSSPLSAALNESYVDSYGSQDSTHLPSHEPYPYRVHPVEQQAASGVAESNAATQTEEEHITLADIIAPPPASASSPATTAATANTNTNATVANIASVNTETVKAVEGTQADVGTVLTSATKQEATSLPSTDDVALAESTQVTAVSNESSANAASDGTDAAVAVTSEDENGGKRTNMSPEAIRSITNSSMESQDGPRDGFIFGAAPSPEMPVADSEDAESDESDEDKSGAVAAVSAILTQLTSAISNVISSDKDSDDEEQAKSATKAEMANVTSESAESSEIEIEDASAAAATSQQESEEQIQASADSQIEDQGAEQAQNEAPEMSVEPEGVTDGLEVETVTGMPHQEESAEASATADEALLTVGGFAVGNQAAKETNATSANTDADSTTDSNSNEESEHGEKKKKDLWDKIVEIVTPQSQKTEKEQDSEASDQVLDVAGDDESQTAEEQAVSAEEKAKAEAFVKALEIAAIGPRNPNLSVADVLGEESEEQDDDESYHGDQLAALAVAKEAAALTVPKTVVTALSLDEVMAHEPTGVVPVQEQDKPEVPQDKGKGTATDDAKDESRVLLQAPRRDLSNISITAALEAQLRQNHIPKPDPLSQDDVLAAENEARALTPRSIMRAVLAVTTARKEEAKDAVEAVKAEAEAFTAPAPEVAVAITAATTEQQDVDHVEHEEVTPLKVDSEAETAALQEKHVEPEQDLGLTVEDVLGTAPAPEAVVATTTTATEQQALEHVEHEGVTPLKVDSEAEVVSAETDAPQVEPVEPEEDLGLTVEDVLGADAAPKVDATVATAVTSEQQASEPVEHEGVTPLKVDSEAEVVSAETVVPQVESVEQEEDLGLTVEDVLGSAESESKSNAGTTKVKDH</sequence>
<dbReference type="PROSITE" id="PS51094">
    <property type="entry name" value="PTS_EIIA_TYPE_2"/>
    <property type="match status" value="1"/>
</dbReference>
<feature type="domain" description="PTS EIIA type-2" evidence="2">
    <location>
        <begin position="5"/>
        <end position="152"/>
    </location>
</feature>
<feature type="compositionally biased region" description="Polar residues" evidence="1">
    <location>
        <begin position="637"/>
        <end position="656"/>
    </location>
</feature>
<dbReference type="GO" id="GO:0030295">
    <property type="term" value="F:protein kinase activator activity"/>
    <property type="evidence" value="ECO:0007669"/>
    <property type="project" value="TreeGrafter"/>
</dbReference>
<feature type="region of interest" description="Disordered" evidence="1">
    <location>
        <begin position="1000"/>
        <end position="1029"/>
    </location>
</feature>
<evidence type="ECO:0000313" key="4">
    <source>
        <dbReference type="Proteomes" id="UP000886829"/>
    </source>
</evidence>
<dbReference type="Proteomes" id="UP000886829">
    <property type="component" value="Unassembled WGS sequence"/>
</dbReference>
<feature type="compositionally biased region" description="Low complexity" evidence="1">
    <location>
        <begin position="608"/>
        <end position="619"/>
    </location>
</feature>
<feature type="compositionally biased region" description="Low complexity" evidence="1">
    <location>
        <begin position="751"/>
        <end position="772"/>
    </location>
</feature>
<feature type="region of interest" description="Disordered" evidence="1">
    <location>
        <begin position="710"/>
        <end position="822"/>
    </location>
</feature>
<dbReference type="InterPro" id="IPR016152">
    <property type="entry name" value="PTrfase/Anion_transptr"/>
</dbReference>
<feature type="compositionally biased region" description="Basic and acidic residues" evidence="1">
    <location>
        <begin position="1007"/>
        <end position="1029"/>
    </location>
</feature>
<feature type="compositionally biased region" description="Basic and acidic residues" evidence="1">
    <location>
        <begin position="861"/>
        <end position="877"/>
    </location>
</feature>
<keyword evidence="3" id="KW-0813">Transport</keyword>
<dbReference type="InterPro" id="IPR051541">
    <property type="entry name" value="PTS_SugarTrans_NitroReg"/>
</dbReference>
<feature type="compositionally biased region" description="Acidic residues" evidence="1">
    <location>
        <begin position="678"/>
        <end position="689"/>
    </location>
</feature>
<feature type="region of interest" description="Disordered" evidence="1">
    <location>
        <begin position="1312"/>
        <end position="1332"/>
    </location>
</feature>
<evidence type="ECO:0000259" key="2">
    <source>
        <dbReference type="PROSITE" id="PS51094"/>
    </source>
</evidence>
<comment type="caution">
    <text evidence="3">The sequence shown here is derived from an EMBL/GenBank/DDBJ whole genome shotgun (WGS) entry which is preliminary data.</text>
</comment>
<protein>
    <submittedName>
        <fullName evidence="3">PTS sugar transporter subunit IIA</fullName>
    </submittedName>
</protein>
<feature type="region of interest" description="Disordered" evidence="1">
    <location>
        <begin position="838"/>
        <end position="918"/>
    </location>
</feature>
<dbReference type="PANTHER" id="PTHR47738">
    <property type="entry name" value="PTS SYSTEM FRUCTOSE-LIKE EIIA COMPONENT-RELATED"/>
    <property type="match status" value="1"/>
</dbReference>
<dbReference type="SUPFAM" id="SSF55804">
    <property type="entry name" value="Phoshotransferase/anion transport protein"/>
    <property type="match status" value="1"/>
</dbReference>
<dbReference type="PANTHER" id="PTHR47738:SF1">
    <property type="entry name" value="NITROGEN REGULATORY PROTEIN"/>
    <property type="match status" value="1"/>
</dbReference>
<evidence type="ECO:0000256" key="1">
    <source>
        <dbReference type="SAM" id="MobiDB-lite"/>
    </source>
</evidence>
<dbReference type="Pfam" id="PF00359">
    <property type="entry name" value="PTS_EIIA_2"/>
    <property type="match status" value="1"/>
</dbReference>
<reference evidence="3" key="1">
    <citation type="journal article" date="2021" name="PeerJ">
        <title>Extensive microbial diversity within the chicken gut microbiome revealed by metagenomics and culture.</title>
        <authorList>
            <person name="Gilroy R."/>
            <person name="Ravi A."/>
            <person name="Getino M."/>
            <person name="Pursley I."/>
            <person name="Horton D.L."/>
            <person name="Alikhan N.F."/>
            <person name="Baker D."/>
            <person name="Gharbi K."/>
            <person name="Hall N."/>
            <person name="Watson M."/>
            <person name="Adriaenssens E.M."/>
            <person name="Foster-Nyarko E."/>
            <person name="Jarju S."/>
            <person name="Secka A."/>
            <person name="Antonio M."/>
            <person name="Oren A."/>
            <person name="Chaudhuri R.R."/>
            <person name="La Ragione R."/>
            <person name="Hildebrand F."/>
            <person name="Pallen M.J."/>
        </authorList>
    </citation>
    <scope>NUCLEOTIDE SEQUENCE</scope>
    <source>
        <strain evidence="3">USASDec5-558</strain>
    </source>
</reference>
<evidence type="ECO:0000313" key="3">
    <source>
        <dbReference type="EMBL" id="HIX57886.1"/>
    </source>
</evidence>
<organism evidence="3 4">
    <name type="scientific">Candidatus Anaerobiospirillum pullistercoris</name>
    <dbReference type="NCBI Taxonomy" id="2838452"/>
    <lineage>
        <taxon>Bacteria</taxon>
        <taxon>Pseudomonadati</taxon>
        <taxon>Pseudomonadota</taxon>
        <taxon>Gammaproteobacteria</taxon>
        <taxon>Aeromonadales</taxon>
        <taxon>Succinivibrionaceae</taxon>
        <taxon>Anaerobiospirillum</taxon>
    </lineage>
</organism>
<dbReference type="EMBL" id="DXEV01000209">
    <property type="protein sequence ID" value="HIX57886.1"/>
    <property type="molecule type" value="Genomic_DNA"/>
</dbReference>
<feature type="compositionally biased region" description="Low complexity" evidence="1">
    <location>
        <begin position="841"/>
        <end position="859"/>
    </location>
</feature>
<dbReference type="InterPro" id="IPR002178">
    <property type="entry name" value="PTS_EIIA_type-2_dom"/>
</dbReference>
<gene>
    <name evidence="3" type="ORF">H9850_10520</name>
</gene>
<accession>A0A9D1WEW4</accession>
<feature type="region of interest" description="Disordered" evidence="1">
    <location>
        <begin position="366"/>
        <end position="391"/>
    </location>
</feature>